<dbReference type="InterPro" id="IPR029150">
    <property type="entry name" value="dCache_3"/>
</dbReference>
<dbReference type="PROSITE" id="PS50111">
    <property type="entry name" value="CHEMOTAXIS_TRANSDUC_2"/>
    <property type="match status" value="1"/>
</dbReference>
<evidence type="ECO:0000313" key="9">
    <source>
        <dbReference type="Proteomes" id="UP000192343"/>
    </source>
</evidence>
<evidence type="ECO:0000256" key="2">
    <source>
        <dbReference type="ARBA" id="ARBA00029447"/>
    </source>
</evidence>
<reference evidence="8 9" key="1">
    <citation type="submission" date="2017-03" db="EMBL/GenBank/DDBJ databases">
        <title>Draft Genome sequence of Marispirochaeta sp. strain JC444.</title>
        <authorList>
            <person name="Shivani Y."/>
            <person name="Subhash Y."/>
            <person name="Sasikala C."/>
            <person name="Ramana C."/>
        </authorList>
    </citation>
    <scope>NUCLEOTIDE SEQUENCE [LARGE SCALE GENOMIC DNA]</scope>
    <source>
        <strain evidence="8 9">JC444</strain>
    </source>
</reference>
<evidence type="ECO:0000256" key="1">
    <source>
        <dbReference type="ARBA" id="ARBA00022500"/>
    </source>
</evidence>
<dbReference type="Gene3D" id="6.10.340.10">
    <property type="match status" value="1"/>
</dbReference>
<dbReference type="GO" id="GO:0007165">
    <property type="term" value="P:signal transduction"/>
    <property type="evidence" value="ECO:0007669"/>
    <property type="project" value="UniProtKB-KW"/>
</dbReference>
<evidence type="ECO:0000256" key="4">
    <source>
        <dbReference type="SAM" id="MobiDB-lite"/>
    </source>
</evidence>
<dbReference type="Proteomes" id="UP000192343">
    <property type="component" value="Unassembled WGS sequence"/>
</dbReference>
<dbReference type="GO" id="GO:0005886">
    <property type="term" value="C:plasma membrane"/>
    <property type="evidence" value="ECO:0007669"/>
    <property type="project" value="TreeGrafter"/>
</dbReference>
<dbReference type="AlphaFoldDB" id="A0A1Y1RV61"/>
<sequence>MKLKANVILLLAVMVFLFASVSIPYTLIQVSKIRNAALHSSVETIRSELKQALSAKEDVWLTNALQIAFNPIISGAMEQGDRQTCIQILNHYSSVFKDNTGFKNVQVHLIDSQLRSFVKSWDPDSFGESLDYSPGYKKVAQSRKPLVTMEVSSKGLRLKGLFPVIVDGVFTGIVNFEGGLNSIKRSLQEYNTEFLYFMSNEDLSIGKEIQGSPGIEGYTLSQSDFDETFLAHVQQKVNTPDALSAYEFDDAYLTAAVPIYDSADTLAGLYFVGKRSKEVTAQLDEATRVITVLLTVFSVLFVFVVITVLIFLVRTVIRPLAEFTAKINQLARGNLSSNFSDGKDRRDVIGILTQALQQMQNSLQYKAEIIESFAEGDFSVDFEKESEEDTLGESLISMKRSLNGLIGHVENTIDQVNSGADQVAQASQNLSQSSTEQASSLEEITSSATEINSQSKKNAKNAVEALSLAKQATKDAEDGNRQMQEMANIMDTINASSDAINKVVKVIDDIAFQINLLALNANIEAARAGKYGKGFAVVAEEVRNLAVKSAESVKETTQMVNDTVSNIKAGSDAAALTSRQLESIVEESGKVAELLDDIAKASRDQAQAISQISDGLDQIEQTTQANTASAEESAAASEELAGQADHLRGLISQFRLDRRYSEAVLAIGSDSEYDDT</sequence>
<keyword evidence="5" id="KW-0812">Transmembrane</keyword>
<comment type="similarity">
    <text evidence="2">Belongs to the methyl-accepting chemotaxis (MCP) protein family.</text>
</comment>
<dbReference type="InterPro" id="IPR003660">
    <property type="entry name" value="HAMP_dom"/>
</dbReference>
<name>A0A1Y1RV61_9SPIO</name>
<dbReference type="InterPro" id="IPR029151">
    <property type="entry name" value="Sensor-like_sf"/>
</dbReference>
<proteinExistence type="inferred from homology"/>
<dbReference type="Pfam" id="PF14827">
    <property type="entry name" value="dCache_3"/>
    <property type="match status" value="1"/>
</dbReference>
<dbReference type="PANTHER" id="PTHR43531:SF11">
    <property type="entry name" value="METHYL-ACCEPTING CHEMOTAXIS PROTEIN 3"/>
    <property type="match status" value="1"/>
</dbReference>
<dbReference type="CDD" id="cd06225">
    <property type="entry name" value="HAMP"/>
    <property type="match status" value="1"/>
</dbReference>
<organism evidence="8 9">
    <name type="scientific">Marispirochaeta aestuarii</name>
    <dbReference type="NCBI Taxonomy" id="1963862"/>
    <lineage>
        <taxon>Bacteria</taxon>
        <taxon>Pseudomonadati</taxon>
        <taxon>Spirochaetota</taxon>
        <taxon>Spirochaetia</taxon>
        <taxon>Spirochaetales</taxon>
        <taxon>Spirochaetaceae</taxon>
        <taxon>Marispirochaeta</taxon>
    </lineage>
</organism>
<evidence type="ECO:0000259" key="6">
    <source>
        <dbReference type="PROSITE" id="PS50111"/>
    </source>
</evidence>
<protein>
    <recommendedName>
        <fullName evidence="10">Methyl-accepting chemotaxis protein</fullName>
    </recommendedName>
</protein>
<evidence type="ECO:0000313" key="8">
    <source>
        <dbReference type="EMBL" id="ORC33859.1"/>
    </source>
</evidence>
<dbReference type="GO" id="GO:0004888">
    <property type="term" value="F:transmembrane signaling receptor activity"/>
    <property type="evidence" value="ECO:0007669"/>
    <property type="project" value="TreeGrafter"/>
</dbReference>
<dbReference type="Pfam" id="PF00015">
    <property type="entry name" value="MCPsignal"/>
    <property type="match status" value="1"/>
</dbReference>
<keyword evidence="1" id="KW-0145">Chemotaxis</keyword>
<gene>
    <name evidence="8" type="ORF">B4O97_14440</name>
</gene>
<feature type="region of interest" description="Disordered" evidence="4">
    <location>
        <begin position="424"/>
        <end position="443"/>
    </location>
</feature>
<accession>A0A1Y1RV61</accession>
<feature type="domain" description="Methyl-accepting transducer" evidence="6">
    <location>
        <begin position="412"/>
        <end position="641"/>
    </location>
</feature>
<evidence type="ECO:0000256" key="3">
    <source>
        <dbReference type="PROSITE-ProRule" id="PRU00284"/>
    </source>
</evidence>
<dbReference type="GO" id="GO:0006935">
    <property type="term" value="P:chemotaxis"/>
    <property type="evidence" value="ECO:0007669"/>
    <property type="project" value="UniProtKB-KW"/>
</dbReference>
<dbReference type="Pfam" id="PF00672">
    <property type="entry name" value="HAMP"/>
    <property type="match status" value="1"/>
</dbReference>
<feature type="domain" description="HAMP" evidence="7">
    <location>
        <begin position="314"/>
        <end position="368"/>
    </location>
</feature>
<dbReference type="PANTHER" id="PTHR43531">
    <property type="entry name" value="PROTEIN ICFG"/>
    <property type="match status" value="1"/>
</dbReference>
<dbReference type="SMART" id="SM00304">
    <property type="entry name" value="HAMP"/>
    <property type="match status" value="1"/>
</dbReference>
<dbReference type="CDD" id="cd11386">
    <property type="entry name" value="MCP_signal"/>
    <property type="match status" value="1"/>
</dbReference>
<dbReference type="Gene3D" id="1.10.287.950">
    <property type="entry name" value="Methyl-accepting chemotaxis protein"/>
    <property type="match status" value="1"/>
</dbReference>
<dbReference type="InterPro" id="IPR004089">
    <property type="entry name" value="MCPsignal_dom"/>
</dbReference>
<evidence type="ECO:0000256" key="5">
    <source>
        <dbReference type="SAM" id="Phobius"/>
    </source>
</evidence>
<dbReference type="RefSeq" id="WP_083051870.1">
    <property type="nucleotide sequence ID" value="NZ_MWQY01000017.1"/>
</dbReference>
<dbReference type="InterPro" id="IPR051310">
    <property type="entry name" value="MCP_chemotaxis"/>
</dbReference>
<dbReference type="OrthoDB" id="9814363at2"/>
<keyword evidence="9" id="KW-1185">Reference proteome</keyword>
<keyword evidence="3" id="KW-0807">Transducer</keyword>
<keyword evidence="5" id="KW-1133">Transmembrane helix</keyword>
<dbReference type="STRING" id="1963862.B4O97_14440"/>
<evidence type="ECO:0008006" key="10">
    <source>
        <dbReference type="Google" id="ProtNLM"/>
    </source>
</evidence>
<dbReference type="EMBL" id="MWQY01000017">
    <property type="protein sequence ID" value="ORC33859.1"/>
    <property type="molecule type" value="Genomic_DNA"/>
</dbReference>
<evidence type="ECO:0000259" key="7">
    <source>
        <dbReference type="PROSITE" id="PS50885"/>
    </source>
</evidence>
<dbReference type="PROSITE" id="PS50885">
    <property type="entry name" value="HAMP"/>
    <property type="match status" value="1"/>
</dbReference>
<comment type="caution">
    <text evidence="8">The sequence shown here is derived from an EMBL/GenBank/DDBJ whole genome shotgun (WGS) entry which is preliminary data.</text>
</comment>
<dbReference type="SUPFAM" id="SSF58104">
    <property type="entry name" value="Methyl-accepting chemotaxis protein (MCP) signaling domain"/>
    <property type="match status" value="1"/>
</dbReference>
<dbReference type="SUPFAM" id="SSF103190">
    <property type="entry name" value="Sensory domain-like"/>
    <property type="match status" value="1"/>
</dbReference>
<dbReference type="SMART" id="SM00283">
    <property type="entry name" value="MA"/>
    <property type="match status" value="1"/>
</dbReference>
<feature type="transmembrane region" description="Helical" evidence="5">
    <location>
        <begin position="289"/>
        <end position="313"/>
    </location>
</feature>
<keyword evidence="5" id="KW-0472">Membrane</keyword>